<sequence length="86" mass="10370">MNGRIERFFGTLKGKLNRWEVDSREQLEAALGLFRVWYNHVRPHQHLNGRTPAEVWAGIDCYVMPPWQCQRFEAWNGLLRGYYLRY</sequence>
<dbReference type="GO" id="GO:0015074">
    <property type="term" value="P:DNA integration"/>
    <property type="evidence" value="ECO:0007669"/>
    <property type="project" value="InterPro"/>
</dbReference>
<protein>
    <submittedName>
        <fullName evidence="2">Integrase core domain-containing protein</fullName>
    </submittedName>
</protein>
<dbReference type="Proteomes" id="UP000886674">
    <property type="component" value="Unassembled WGS sequence"/>
</dbReference>
<evidence type="ECO:0000259" key="1">
    <source>
        <dbReference type="PROSITE" id="PS50994"/>
    </source>
</evidence>
<accession>A0A9E4NHG7</accession>
<feature type="domain" description="Integrase catalytic" evidence="1">
    <location>
        <begin position="1"/>
        <end position="60"/>
    </location>
</feature>
<name>A0A9E4NHG7_9GAMM</name>
<reference evidence="2" key="1">
    <citation type="journal article" date="2021" name="Proc. Natl. Acad. Sci. U.S.A.">
        <title>Global biogeography of chemosynthetic symbionts reveals both localized and globally distributed symbiont groups. .</title>
        <authorList>
            <person name="Osvatic J.T."/>
            <person name="Wilkins L.G.E."/>
            <person name="Leibrecht L."/>
            <person name="Leray M."/>
            <person name="Zauner S."/>
            <person name="Polzin J."/>
            <person name="Camacho Y."/>
            <person name="Gros O."/>
            <person name="van Gils J.A."/>
            <person name="Eisen J.A."/>
            <person name="Petersen J.M."/>
            <person name="Yuen B."/>
        </authorList>
    </citation>
    <scope>NUCLEOTIDE SEQUENCE</scope>
    <source>
        <strain evidence="2">MAGclacostrist055</strain>
    </source>
</reference>
<dbReference type="EMBL" id="JAEPCR010000005">
    <property type="protein sequence ID" value="MCG7977027.1"/>
    <property type="molecule type" value="Genomic_DNA"/>
</dbReference>
<dbReference type="PROSITE" id="PS50994">
    <property type="entry name" value="INTEGRASE"/>
    <property type="match status" value="1"/>
</dbReference>
<dbReference type="Gene3D" id="3.30.420.10">
    <property type="entry name" value="Ribonuclease H-like superfamily/Ribonuclease H"/>
    <property type="match status" value="1"/>
</dbReference>
<dbReference type="InterPro" id="IPR001584">
    <property type="entry name" value="Integrase_cat-core"/>
</dbReference>
<dbReference type="SUPFAM" id="SSF53098">
    <property type="entry name" value="Ribonuclease H-like"/>
    <property type="match status" value="1"/>
</dbReference>
<organism evidence="2 3">
    <name type="scientific">Candidatus Thiodiazotropha taylori</name>
    <dbReference type="NCBI Taxonomy" id="2792791"/>
    <lineage>
        <taxon>Bacteria</taxon>
        <taxon>Pseudomonadati</taxon>
        <taxon>Pseudomonadota</taxon>
        <taxon>Gammaproteobacteria</taxon>
        <taxon>Chromatiales</taxon>
        <taxon>Sedimenticolaceae</taxon>
        <taxon>Candidatus Thiodiazotropha</taxon>
    </lineage>
</organism>
<evidence type="ECO:0000313" key="2">
    <source>
        <dbReference type="EMBL" id="MCG7977027.1"/>
    </source>
</evidence>
<dbReference type="GO" id="GO:0003676">
    <property type="term" value="F:nucleic acid binding"/>
    <property type="evidence" value="ECO:0007669"/>
    <property type="project" value="InterPro"/>
</dbReference>
<dbReference type="AlphaFoldDB" id="A0A9E4NHG7"/>
<gene>
    <name evidence="2" type="ORF">JAY77_02620</name>
</gene>
<evidence type="ECO:0000313" key="3">
    <source>
        <dbReference type="Proteomes" id="UP000886674"/>
    </source>
</evidence>
<dbReference type="InterPro" id="IPR012337">
    <property type="entry name" value="RNaseH-like_sf"/>
</dbReference>
<comment type="caution">
    <text evidence="2">The sequence shown here is derived from an EMBL/GenBank/DDBJ whole genome shotgun (WGS) entry which is preliminary data.</text>
</comment>
<proteinExistence type="predicted"/>
<dbReference type="Pfam" id="PF13683">
    <property type="entry name" value="rve_3"/>
    <property type="match status" value="1"/>
</dbReference>
<dbReference type="InterPro" id="IPR036397">
    <property type="entry name" value="RNaseH_sf"/>
</dbReference>